<name>A0A1W6B7E9_9GAMM</name>
<dbReference type="Proteomes" id="UP000192900">
    <property type="component" value="Chromosome"/>
</dbReference>
<sequence length="215" mass="24417">MSNYREIAQRIVKILISPDSAFGFWNGVLSVPKDIGYLAYGFIDTDSRYIRETERIRMMTAIRYGILQNHNFIKTIEIVFEAFNQYVPQEKQNSIYSKTLFSIAGRATTNTLISGRIAKTIAQKSGFLVGVRGSVVGNVLLAGGMAERSIYTSQRLQTFAPEVYKALRAHDHDFLYFLLEPVLQPFVEALHVKWTNGTPAFNRILDAVENELKQK</sequence>
<reference evidence="1 2" key="1">
    <citation type="submission" date="2017-02" db="EMBL/GenBank/DDBJ databases">
        <title>Complete genome sequence of the drought resistance-promoting endophyte Pantoea alhagi LTYR-11Z.</title>
        <authorList>
            <person name="Zhang L."/>
        </authorList>
    </citation>
    <scope>NUCLEOTIDE SEQUENCE [LARGE SCALE GENOMIC DNA]</scope>
    <source>
        <strain evidence="1 2">LTYR-11Z</strain>
    </source>
</reference>
<evidence type="ECO:0000313" key="1">
    <source>
        <dbReference type="EMBL" id="ARJ43020.1"/>
    </source>
</evidence>
<dbReference type="EMBL" id="CP019706">
    <property type="protein sequence ID" value="ARJ43020.1"/>
    <property type="molecule type" value="Genomic_DNA"/>
</dbReference>
<protein>
    <submittedName>
        <fullName evidence="1">Uncharacterized protein</fullName>
    </submittedName>
</protein>
<gene>
    <name evidence="1" type="ORF">B1H58_13940</name>
</gene>
<accession>A0A1W6B7E9</accession>
<dbReference type="AlphaFoldDB" id="A0A1W6B7E9"/>
<dbReference type="OrthoDB" id="6477878at2"/>
<dbReference type="RefSeq" id="WP_085071073.1">
    <property type="nucleotide sequence ID" value="NZ_CP019706.1"/>
</dbReference>
<keyword evidence="2" id="KW-1185">Reference proteome</keyword>
<dbReference type="STRING" id="1891675.B1H58_13940"/>
<proteinExistence type="predicted"/>
<evidence type="ECO:0000313" key="2">
    <source>
        <dbReference type="Proteomes" id="UP000192900"/>
    </source>
</evidence>
<organism evidence="1 2">
    <name type="scientific">Pantoea alhagi</name>
    <dbReference type="NCBI Taxonomy" id="1891675"/>
    <lineage>
        <taxon>Bacteria</taxon>
        <taxon>Pseudomonadati</taxon>
        <taxon>Pseudomonadota</taxon>
        <taxon>Gammaproteobacteria</taxon>
        <taxon>Enterobacterales</taxon>
        <taxon>Erwiniaceae</taxon>
        <taxon>Pantoea</taxon>
    </lineage>
</organism>
<dbReference type="KEGG" id="palh:B1H58_13940"/>